<dbReference type="SUPFAM" id="SSF56176">
    <property type="entry name" value="FAD-binding/transporter-associated domain-like"/>
    <property type="match status" value="1"/>
</dbReference>
<dbReference type="AlphaFoldDB" id="A0A1V8SIL6"/>
<dbReference type="InterPro" id="IPR036318">
    <property type="entry name" value="FAD-bd_PCMH-like_sf"/>
</dbReference>
<dbReference type="PROSITE" id="PS51387">
    <property type="entry name" value="FAD_PCMH"/>
    <property type="match status" value="1"/>
</dbReference>
<evidence type="ECO:0000256" key="1">
    <source>
        <dbReference type="ARBA" id="ARBA00005466"/>
    </source>
</evidence>
<keyword evidence="6" id="KW-1185">Reference proteome</keyword>
<dbReference type="PANTHER" id="PTHR13878">
    <property type="entry name" value="GULONOLACTONE OXIDASE"/>
    <property type="match status" value="1"/>
</dbReference>
<dbReference type="InterPro" id="IPR006094">
    <property type="entry name" value="Oxid_FAD_bind_N"/>
</dbReference>
<evidence type="ECO:0000256" key="2">
    <source>
        <dbReference type="ARBA" id="ARBA00023002"/>
    </source>
</evidence>
<sequence>MLASGLLAPLWLAAFVLARQLTPRDAKSNALYLDDIEPRDVNLKIISPAPDGRVPLFSWETTSIPPQQLSGTLQSKLGAVGQFLSIFEFADVDVSASKTTPPTYNLQGPGNCKVFPGDVKWPSPASWAALKLVTGGALLKPLPQASVCYANTGGSVSAAKCQAMAKSWTDPFAQLDDPLEMLSALYQGMTCQPPAIFNRTNTCLQGGYPTYVVKITNVAQIQLAINFARNTGIRLVIRNTGHDFSGKSGGAGALSIWTHHLKDVAYLPTYKDSSYTGSAIKVGVGVQGFELYAAMDKLSLVALGGECPTVGTAGGWIQGGGHSPVSSLWGMGADHALGFEVVTADGRLVTANKKMNPDLYWALRGGGGGTFGVVTSVIMRVHKDIPVTAVSWNYGTGPNVTAATFSAAFKDYLTTFPEGAKNGIYSYWNVFNFGGAMTFSMAPYFAAGKSLAETRALIEPHFTKLKSLGIPVTPKYTTFPGFHAAYNASFPVEAVNNKGIVTASRMFPKANWATPQAFNTMYTALWATIESGKAIIGYNISPTWARGGKQDTAVNPAWRTGIAYLITGFPHADLYASGAELLAERENFTRGTMESWRKLTPGSGAYLNEGDRIQPNFQWAFWGSHYPRLLEIKKRYDPFNLFYATTGVGSEFYEVRSETGYPDENGRLCVKARPEMYFAEGPEYVEGSEDA</sequence>
<keyword evidence="3" id="KW-0732">Signal</keyword>
<dbReference type="InterPro" id="IPR016169">
    <property type="entry name" value="FAD-bd_PCMH_sub2"/>
</dbReference>
<accession>A0A1V8SIL6</accession>
<dbReference type="InterPro" id="IPR050432">
    <property type="entry name" value="FAD-linked_Oxidoreductases_BP"/>
</dbReference>
<protein>
    <recommendedName>
        <fullName evidence="4">FAD-binding PCMH-type domain-containing protein</fullName>
    </recommendedName>
</protein>
<feature type="domain" description="FAD-binding PCMH-type" evidence="4">
    <location>
        <begin position="205"/>
        <end position="384"/>
    </location>
</feature>
<reference evidence="6" key="1">
    <citation type="submission" date="2017-03" db="EMBL/GenBank/DDBJ databases">
        <title>Genomes of endolithic fungi from Antarctica.</title>
        <authorList>
            <person name="Coleine C."/>
            <person name="Masonjones S."/>
            <person name="Stajich J.E."/>
        </authorList>
    </citation>
    <scope>NUCLEOTIDE SEQUENCE [LARGE SCALE GENOMIC DNA]</scope>
    <source>
        <strain evidence="6">CCFEE 5527</strain>
    </source>
</reference>
<keyword evidence="2" id="KW-0560">Oxidoreductase</keyword>
<gene>
    <name evidence="5" type="ORF">B0A48_15377</name>
</gene>
<dbReference type="InterPro" id="IPR016166">
    <property type="entry name" value="FAD-bd_PCMH"/>
</dbReference>
<comment type="caution">
    <text evidence="5">The sequence shown here is derived from an EMBL/GenBank/DDBJ whole genome shotgun (WGS) entry which is preliminary data.</text>
</comment>
<dbReference type="Proteomes" id="UP000192596">
    <property type="component" value="Unassembled WGS sequence"/>
</dbReference>
<dbReference type="EMBL" id="NAJO01000044">
    <property type="protein sequence ID" value="OQN98711.1"/>
    <property type="molecule type" value="Genomic_DNA"/>
</dbReference>
<feature type="signal peptide" evidence="3">
    <location>
        <begin position="1"/>
        <end position="18"/>
    </location>
</feature>
<dbReference type="PANTHER" id="PTHR13878:SF91">
    <property type="entry name" value="FAD BINDING DOMAIN PROTEIN (AFU_ORTHOLOGUE AFUA_6G12070)-RELATED"/>
    <property type="match status" value="1"/>
</dbReference>
<dbReference type="Pfam" id="PF08031">
    <property type="entry name" value="BBE"/>
    <property type="match status" value="1"/>
</dbReference>
<evidence type="ECO:0000313" key="6">
    <source>
        <dbReference type="Proteomes" id="UP000192596"/>
    </source>
</evidence>
<dbReference type="GO" id="GO:0016491">
    <property type="term" value="F:oxidoreductase activity"/>
    <property type="evidence" value="ECO:0007669"/>
    <property type="project" value="UniProtKB-KW"/>
</dbReference>
<evidence type="ECO:0000259" key="4">
    <source>
        <dbReference type="PROSITE" id="PS51387"/>
    </source>
</evidence>
<dbReference type="STRING" id="1507870.A0A1V8SIL6"/>
<evidence type="ECO:0000256" key="3">
    <source>
        <dbReference type="SAM" id="SignalP"/>
    </source>
</evidence>
<dbReference type="InterPro" id="IPR012951">
    <property type="entry name" value="BBE"/>
</dbReference>
<feature type="chain" id="PRO_5012190106" description="FAD-binding PCMH-type domain-containing protein" evidence="3">
    <location>
        <begin position="19"/>
        <end position="691"/>
    </location>
</feature>
<proteinExistence type="inferred from homology"/>
<evidence type="ECO:0000313" key="5">
    <source>
        <dbReference type="EMBL" id="OQN98711.1"/>
    </source>
</evidence>
<dbReference type="Pfam" id="PF01565">
    <property type="entry name" value="FAD_binding_4"/>
    <property type="match status" value="1"/>
</dbReference>
<dbReference type="OrthoDB" id="9983560at2759"/>
<dbReference type="GO" id="GO:0071949">
    <property type="term" value="F:FAD binding"/>
    <property type="evidence" value="ECO:0007669"/>
    <property type="project" value="InterPro"/>
</dbReference>
<comment type="similarity">
    <text evidence="1">Belongs to the oxygen-dependent FAD-linked oxidoreductase family.</text>
</comment>
<dbReference type="InParanoid" id="A0A1V8SIL6"/>
<organism evidence="5 6">
    <name type="scientific">Cryoendolithus antarcticus</name>
    <dbReference type="NCBI Taxonomy" id="1507870"/>
    <lineage>
        <taxon>Eukaryota</taxon>
        <taxon>Fungi</taxon>
        <taxon>Dikarya</taxon>
        <taxon>Ascomycota</taxon>
        <taxon>Pezizomycotina</taxon>
        <taxon>Dothideomycetes</taxon>
        <taxon>Dothideomycetidae</taxon>
        <taxon>Cladosporiales</taxon>
        <taxon>Cladosporiaceae</taxon>
        <taxon>Cryoendolithus</taxon>
    </lineage>
</organism>
<name>A0A1V8SIL6_9PEZI</name>
<dbReference type="Gene3D" id="3.30.465.10">
    <property type="match status" value="2"/>
</dbReference>